<dbReference type="Gene3D" id="3.40.30.10">
    <property type="entry name" value="Glutaredoxin"/>
    <property type="match status" value="1"/>
</dbReference>
<gene>
    <name evidence="9" type="primary">PARA</name>
    <name evidence="9" type="ORF">AXF42_Ash010444</name>
</gene>
<dbReference type="Proteomes" id="UP000236161">
    <property type="component" value="Unassembled WGS sequence"/>
</dbReference>
<dbReference type="Pfam" id="PF00043">
    <property type="entry name" value="GST_C"/>
    <property type="match status" value="1"/>
</dbReference>
<dbReference type="GO" id="GO:0005737">
    <property type="term" value="C:cytoplasm"/>
    <property type="evidence" value="ECO:0007669"/>
    <property type="project" value="TreeGrafter"/>
</dbReference>
<dbReference type="FunFam" id="3.40.30.10:FF:000014">
    <property type="entry name" value="Tau class glutathione S-transferase"/>
    <property type="match status" value="1"/>
</dbReference>
<evidence type="ECO:0000259" key="7">
    <source>
        <dbReference type="PROSITE" id="PS50404"/>
    </source>
</evidence>
<comment type="function">
    <text evidence="1">Conjugation of reduced glutathione to a wide number of exogenous and endogenous hydrophobic electrophiles.</text>
</comment>
<dbReference type="PANTHER" id="PTHR11260:SF781">
    <property type="entry name" value="GLUTATHIONE S-TRANSFERASE U19"/>
    <property type="match status" value="1"/>
</dbReference>
<dbReference type="SUPFAM" id="SSF52833">
    <property type="entry name" value="Thioredoxin-like"/>
    <property type="match status" value="1"/>
</dbReference>
<name>A0A2I0BE05_9ASPA</name>
<feature type="domain" description="GST N-terminal" evidence="7">
    <location>
        <begin position="5"/>
        <end position="84"/>
    </location>
</feature>
<dbReference type="Pfam" id="PF02798">
    <property type="entry name" value="GST_N"/>
    <property type="match status" value="1"/>
</dbReference>
<dbReference type="InterPro" id="IPR004045">
    <property type="entry name" value="Glutathione_S-Trfase_N"/>
</dbReference>
<organism evidence="9 10">
    <name type="scientific">Apostasia shenzhenica</name>
    <dbReference type="NCBI Taxonomy" id="1088818"/>
    <lineage>
        <taxon>Eukaryota</taxon>
        <taxon>Viridiplantae</taxon>
        <taxon>Streptophyta</taxon>
        <taxon>Embryophyta</taxon>
        <taxon>Tracheophyta</taxon>
        <taxon>Spermatophyta</taxon>
        <taxon>Magnoliopsida</taxon>
        <taxon>Liliopsida</taxon>
        <taxon>Asparagales</taxon>
        <taxon>Orchidaceae</taxon>
        <taxon>Apostasioideae</taxon>
        <taxon>Apostasia</taxon>
    </lineage>
</organism>
<dbReference type="CDD" id="cd03185">
    <property type="entry name" value="GST_C_Tau"/>
    <property type="match status" value="1"/>
</dbReference>
<accession>A0A2I0BE05</accession>
<dbReference type="SFLD" id="SFLDG01152">
    <property type="entry name" value="Main.3:_Omega-_and_Tau-like"/>
    <property type="match status" value="1"/>
</dbReference>
<protein>
    <recommendedName>
        <fullName evidence="5">Probable glutathione S-transferase GSTU1</fullName>
        <ecNumber evidence="2">2.5.1.18</ecNumber>
    </recommendedName>
</protein>
<reference evidence="9 10" key="1">
    <citation type="journal article" date="2017" name="Nature">
        <title>The Apostasia genome and the evolution of orchids.</title>
        <authorList>
            <person name="Zhang G.Q."/>
            <person name="Liu K.W."/>
            <person name="Li Z."/>
            <person name="Lohaus R."/>
            <person name="Hsiao Y.Y."/>
            <person name="Niu S.C."/>
            <person name="Wang J.Y."/>
            <person name="Lin Y.C."/>
            <person name="Xu Q."/>
            <person name="Chen L.J."/>
            <person name="Yoshida K."/>
            <person name="Fujiwara S."/>
            <person name="Wang Z.W."/>
            <person name="Zhang Y.Q."/>
            <person name="Mitsuda N."/>
            <person name="Wang M."/>
            <person name="Liu G.H."/>
            <person name="Pecoraro L."/>
            <person name="Huang H.X."/>
            <person name="Xiao X.J."/>
            <person name="Lin M."/>
            <person name="Wu X.Y."/>
            <person name="Wu W.L."/>
            <person name="Chen Y.Y."/>
            <person name="Chang S.B."/>
            <person name="Sakamoto S."/>
            <person name="Ohme-Takagi M."/>
            <person name="Yagi M."/>
            <person name="Zeng S.J."/>
            <person name="Shen C.Y."/>
            <person name="Yeh C.M."/>
            <person name="Luo Y.B."/>
            <person name="Tsai W.C."/>
            <person name="Van de Peer Y."/>
            <person name="Liu Z.J."/>
        </authorList>
    </citation>
    <scope>NUCLEOTIDE SEQUENCE [LARGE SCALE GENOMIC DNA]</scope>
    <source>
        <strain evidence="10">cv. Shenzhen</strain>
        <tissue evidence="9">Stem</tissue>
    </source>
</reference>
<evidence type="ECO:0000256" key="6">
    <source>
        <dbReference type="RuleBase" id="RU003494"/>
    </source>
</evidence>
<dbReference type="InterPro" id="IPR036249">
    <property type="entry name" value="Thioredoxin-like_sf"/>
</dbReference>
<dbReference type="AlphaFoldDB" id="A0A2I0BE05"/>
<feature type="domain" description="GST C-terminal" evidence="8">
    <location>
        <begin position="90"/>
        <end position="214"/>
    </location>
</feature>
<dbReference type="SFLD" id="SFLDG00358">
    <property type="entry name" value="Main_(cytGST)"/>
    <property type="match status" value="1"/>
</dbReference>
<dbReference type="PROSITE" id="PS50405">
    <property type="entry name" value="GST_CTER"/>
    <property type="match status" value="1"/>
</dbReference>
<dbReference type="SFLD" id="SFLDS00019">
    <property type="entry name" value="Glutathione_Transferase_(cytos"/>
    <property type="match status" value="1"/>
</dbReference>
<evidence type="ECO:0000256" key="1">
    <source>
        <dbReference type="ARBA" id="ARBA00003701"/>
    </source>
</evidence>
<dbReference type="Gene3D" id="1.20.1050.10">
    <property type="match status" value="1"/>
</dbReference>
<evidence type="ECO:0000256" key="3">
    <source>
        <dbReference type="ARBA" id="ARBA00022679"/>
    </source>
</evidence>
<dbReference type="InterPro" id="IPR036282">
    <property type="entry name" value="Glutathione-S-Trfase_C_sf"/>
</dbReference>
<dbReference type="OrthoDB" id="202840at2759"/>
<proteinExistence type="inferred from homology"/>
<evidence type="ECO:0000256" key="5">
    <source>
        <dbReference type="ARBA" id="ARBA00074965"/>
    </source>
</evidence>
<dbReference type="InterPro" id="IPR040079">
    <property type="entry name" value="Glutathione_S-Trfase"/>
</dbReference>
<dbReference type="GO" id="GO:0006749">
    <property type="term" value="P:glutathione metabolic process"/>
    <property type="evidence" value="ECO:0007669"/>
    <property type="project" value="InterPro"/>
</dbReference>
<dbReference type="PROSITE" id="PS50404">
    <property type="entry name" value="GST_NTER"/>
    <property type="match status" value="1"/>
</dbReference>
<sequence length="217" mass="24532">MAAEKGVKLLDYWVSPFGQRCRIALAEKGIEYEHKEENLGDKSDLLLKSNPIYKKIPVLLHDGNPISESLIIVQYIDETWPGESPFLPSDPYARAQARFWADFIDKKVYECSKRVFSLKGEAQEEAKKEFIGFLKTVEAELGEKKYFGGDTLGFVDISLVPFTSWFYTYEAIAGISVEAECAKLAAWAKRCSERDSVARALQDPKKICDVVKSIFVV</sequence>
<dbReference type="InterPro" id="IPR045073">
    <property type="entry name" value="Omega/Tau-like"/>
</dbReference>
<evidence type="ECO:0000313" key="9">
    <source>
        <dbReference type="EMBL" id="PKA66035.1"/>
    </source>
</evidence>
<evidence type="ECO:0000256" key="4">
    <source>
        <dbReference type="ARBA" id="ARBA00047960"/>
    </source>
</evidence>
<dbReference type="STRING" id="1088818.A0A2I0BE05"/>
<dbReference type="CDD" id="cd03058">
    <property type="entry name" value="GST_N_Tau"/>
    <property type="match status" value="1"/>
</dbReference>
<dbReference type="PANTHER" id="PTHR11260">
    <property type="entry name" value="GLUTATHIONE S-TRANSFERASE, GST, SUPERFAMILY, GST DOMAIN CONTAINING"/>
    <property type="match status" value="1"/>
</dbReference>
<dbReference type="InterPro" id="IPR045074">
    <property type="entry name" value="GST_C_Tau"/>
</dbReference>
<comment type="similarity">
    <text evidence="6">Belongs to the GST superfamily.</text>
</comment>
<dbReference type="SUPFAM" id="SSF47616">
    <property type="entry name" value="GST C-terminal domain-like"/>
    <property type="match status" value="1"/>
</dbReference>
<evidence type="ECO:0000256" key="2">
    <source>
        <dbReference type="ARBA" id="ARBA00012452"/>
    </source>
</evidence>
<dbReference type="InterPro" id="IPR010987">
    <property type="entry name" value="Glutathione-S-Trfase_C-like"/>
</dbReference>
<dbReference type="GO" id="GO:0004364">
    <property type="term" value="F:glutathione transferase activity"/>
    <property type="evidence" value="ECO:0007669"/>
    <property type="project" value="UniProtKB-EC"/>
</dbReference>
<dbReference type="EC" id="2.5.1.18" evidence="2"/>
<keyword evidence="10" id="KW-1185">Reference proteome</keyword>
<keyword evidence="3 9" id="KW-0808">Transferase</keyword>
<evidence type="ECO:0000313" key="10">
    <source>
        <dbReference type="Proteomes" id="UP000236161"/>
    </source>
</evidence>
<comment type="catalytic activity">
    <reaction evidence="4">
        <text>RX + glutathione = an S-substituted glutathione + a halide anion + H(+)</text>
        <dbReference type="Rhea" id="RHEA:16437"/>
        <dbReference type="ChEBI" id="CHEBI:15378"/>
        <dbReference type="ChEBI" id="CHEBI:16042"/>
        <dbReference type="ChEBI" id="CHEBI:17792"/>
        <dbReference type="ChEBI" id="CHEBI:57925"/>
        <dbReference type="ChEBI" id="CHEBI:90779"/>
        <dbReference type="EC" id="2.5.1.18"/>
    </reaction>
</comment>
<dbReference type="FunFam" id="1.20.1050.10:FF:000018">
    <property type="entry name" value="Glutathione S-transferase U20"/>
    <property type="match status" value="1"/>
</dbReference>
<dbReference type="InterPro" id="IPR004046">
    <property type="entry name" value="GST_C"/>
</dbReference>
<dbReference type="EMBL" id="KZ451888">
    <property type="protein sequence ID" value="PKA66035.1"/>
    <property type="molecule type" value="Genomic_DNA"/>
</dbReference>
<evidence type="ECO:0000259" key="8">
    <source>
        <dbReference type="PROSITE" id="PS50405"/>
    </source>
</evidence>